<evidence type="ECO:0000313" key="7">
    <source>
        <dbReference type="EMBL" id="MBR0552527.1"/>
    </source>
</evidence>
<proteinExistence type="inferred from homology"/>
<dbReference type="GO" id="GO:0005576">
    <property type="term" value="C:extracellular region"/>
    <property type="evidence" value="ECO:0007669"/>
    <property type="project" value="TreeGrafter"/>
</dbReference>
<dbReference type="PANTHER" id="PTHR31297">
    <property type="entry name" value="GLUCAN ENDO-1,6-BETA-GLUCOSIDASE B"/>
    <property type="match status" value="1"/>
</dbReference>
<evidence type="ECO:0000256" key="3">
    <source>
        <dbReference type="ARBA" id="ARBA00023295"/>
    </source>
</evidence>
<dbReference type="Proteomes" id="UP000676996">
    <property type="component" value="Unassembled WGS sequence"/>
</dbReference>
<evidence type="ECO:0000256" key="4">
    <source>
        <dbReference type="RuleBase" id="RU361153"/>
    </source>
</evidence>
<keyword evidence="2 4" id="KW-0378">Hydrolase</keyword>
<dbReference type="Gene3D" id="3.20.20.80">
    <property type="entry name" value="Glycosidases"/>
    <property type="match status" value="1"/>
</dbReference>
<reference evidence="7" key="1">
    <citation type="submission" date="2021-04" db="EMBL/GenBank/DDBJ databases">
        <title>Ouciella asimina sp. nov., isolated from the surface seawater in the hydrothermal field of Okinawa Trough.</title>
        <authorList>
            <person name="Shuang W."/>
        </authorList>
    </citation>
    <scope>NUCLEOTIDE SEQUENCE</scope>
    <source>
        <strain evidence="7">LXI357</strain>
    </source>
</reference>
<dbReference type="RefSeq" id="WP_284053803.1">
    <property type="nucleotide sequence ID" value="NZ_JAGRQC010000002.1"/>
</dbReference>
<evidence type="ECO:0000256" key="5">
    <source>
        <dbReference type="SAM" id="SignalP"/>
    </source>
</evidence>
<evidence type="ECO:0000313" key="8">
    <source>
        <dbReference type="Proteomes" id="UP000676996"/>
    </source>
</evidence>
<gene>
    <name evidence="7" type="ORF">J7S20_08420</name>
</gene>
<dbReference type="InterPro" id="IPR017853">
    <property type="entry name" value="GH"/>
</dbReference>
<feature type="domain" description="Glycoside hydrolase family 5" evidence="6">
    <location>
        <begin position="46"/>
        <end position="310"/>
    </location>
</feature>
<comment type="similarity">
    <text evidence="4">Belongs to the glycosyl hydrolase 5 (cellulase A) family.</text>
</comment>
<sequence length="342" mass="37585">MFRPITTAALCLSSLAMAVAPAGAKTDSLPVGTCINLGNHLESPTESAWGGVRLSDGDLQNIADAGFDTVRIPVRWDSHAGGAPDYTIDPAWLDRVEHIVKAALDRHLNVILDEHNFDALMTDPAANKAELAAMWRQIAARFADYPIDRLWFEIANEPHDKLTNANLIETLAPSLAAIRETNPDRPVIIGGEFWSGIDSLKTLDLPDDPNIVPTFHYYEPFDFTHQGAKWVKPSPPPVGRTYGTADDAARLTRDVQKVRDYIARTGKTPFIGESGAYDRIPLAQRVQYTAAVHDAFAPLGIGTCQWAYTNTFALYDHKQKEWLPGMLNAIGLGTVEAGREEK</sequence>
<keyword evidence="3 4" id="KW-0326">Glycosidase</keyword>
<evidence type="ECO:0000256" key="2">
    <source>
        <dbReference type="ARBA" id="ARBA00022801"/>
    </source>
</evidence>
<evidence type="ECO:0000259" key="6">
    <source>
        <dbReference type="Pfam" id="PF00150"/>
    </source>
</evidence>
<dbReference type="PANTHER" id="PTHR31297:SF17">
    <property type="entry name" value="ENDOGLUCANASE"/>
    <property type="match status" value="1"/>
</dbReference>
<dbReference type="GO" id="GO:0009251">
    <property type="term" value="P:glucan catabolic process"/>
    <property type="evidence" value="ECO:0007669"/>
    <property type="project" value="TreeGrafter"/>
</dbReference>
<protein>
    <submittedName>
        <fullName evidence="7">Glycoside hydrolase family 5 protein</fullName>
    </submittedName>
</protein>
<keyword evidence="8" id="KW-1185">Reference proteome</keyword>
<evidence type="ECO:0000256" key="1">
    <source>
        <dbReference type="ARBA" id="ARBA00022729"/>
    </source>
</evidence>
<dbReference type="InterPro" id="IPR050386">
    <property type="entry name" value="Glycosyl_hydrolase_5"/>
</dbReference>
<dbReference type="GO" id="GO:0008422">
    <property type="term" value="F:beta-glucosidase activity"/>
    <property type="evidence" value="ECO:0007669"/>
    <property type="project" value="TreeGrafter"/>
</dbReference>
<accession>A0A8T4ID05</accession>
<name>A0A8T4ID05_9SPHN</name>
<dbReference type="EMBL" id="JAGRQC010000002">
    <property type="protein sequence ID" value="MBR0552527.1"/>
    <property type="molecule type" value="Genomic_DNA"/>
</dbReference>
<organism evidence="7 8">
    <name type="scientific">Stakelama marina</name>
    <dbReference type="NCBI Taxonomy" id="2826939"/>
    <lineage>
        <taxon>Bacteria</taxon>
        <taxon>Pseudomonadati</taxon>
        <taxon>Pseudomonadota</taxon>
        <taxon>Alphaproteobacteria</taxon>
        <taxon>Sphingomonadales</taxon>
        <taxon>Sphingomonadaceae</taxon>
        <taxon>Stakelama</taxon>
    </lineage>
</organism>
<feature type="signal peptide" evidence="5">
    <location>
        <begin position="1"/>
        <end position="24"/>
    </location>
</feature>
<dbReference type="PROSITE" id="PS00659">
    <property type="entry name" value="GLYCOSYL_HYDROL_F5"/>
    <property type="match status" value="1"/>
</dbReference>
<feature type="chain" id="PRO_5035805729" evidence="5">
    <location>
        <begin position="25"/>
        <end position="342"/>
    </location>
</feature>
<dbReference type="AlphaFoldDB" id="A0A8T4ID05"/>
<comment type="caution">
    <text evidence="7">The sequence shown here is derived from an EMBL/GenBank/DDBJ whole genome shotgun (WGS) entry which is preliminary data.</text>
</comment>
<keyword evidence="1 5" id="KW-0732">Signal</keyword>
<dbReference type="InterPro" id="IPR018087">
    <property type="entry name" value="Glyco_hydro_5_CS"/>
</dbReference>
<dbReference type="Pfam" id="PF00150">
    <property type="entry name" value="Cellulase"/>
    <property type="match status" value="1"/>
</dbReference>
<dbReference type="GO" id="GO:0009986">
    <property type="term" value="C:cell surface"/>
    <property type="evidence" value="ECO:0007669"/>
    <property type="project" value="TreeGrafter"/>
</dbReference>
<dbReference type="SUPFAM" id="SSF51445">
    <property type="entry name" value="(Trans)glycosidases"/>
    <property type="match status" value="1"/>
</dbReference>
<dbReference type="InterPro" id="IPR001547">
    <property type="entry name" value="Glyco_hydro_5"/>
</dbReference>